<dbReference type="InterPro" id="IPR000424">
    <property type="entry name" value="Primosome_PriB/ssb"/>
</dbReference>
<dbReference type="GO" id="GO:0003697">
    <property type="term" value="F:single-stranded DNA binding"/>
    <property type="evidence" value="ECO:0007669"/>
    <property type="project" value="InterPro"/>
</dbReference>
<evidence type="ECO:0000313" key="4">
    <source>
        <dbReference type="Proteomes" id="UP000070449"/>
    </source>
</evidence>
<dbReference type="EMBL" id="JYPD01000022">
    <property type="protein sequence ID" value="KXK08724.1"/>
    <property type="molecule type" value="Genomic_DNA"/>
</dbReference>
<dbReference type="Pfam" id="PF00436">
    <property type="entry name" value="SSB"/>
    <property type="match status" value="1"/>
</dbReference>
<sequence length="105" mass="11918">MNLQQLFLLGRSTRDAEVLESKEGKSYAKFSLAVNEFRQTGAERETYTQYYNVLVFGKRSGRAEAIKKGDLVMVDGRPDVDAYLSNDGEPKASLIVFADRFRIMK</sequence>
<dbReference type="AlphaFoldDB" id="A0A136KH38"/>
<dbReference type="CDD" id="cd04496">
    <property type="entry name" value="SSB_OBF"/>
    <property type="match status" value="1"/>
</dbReference>
<keyword evidence="1 2" id="KW-0238">DNA-binding</keyword>
<organism evidence="3 4">
    <name type="scientific">candidate division WS6 bacterium OLB21</name>
    <dbReference type="NCBI Taxonomy" id="1617427"/>
    <lineage>
        <taxon>Bacteria</taxon>
        <taxon>Candidatus Dojkabacteria</taxon>
    </lineage>
</organism>
<dbReference type="InterPro" id="IPR012340">
    <property type="entry name" value="NA-bd_OB-fold"/>
</dbReference>
<dbReference type="SUPFAM" id="SSF50249">
    <property type="entry name" value="Nucleic acid-binding proteins"/>
    <property type="match status" value="1"/>
</dbReference>
<dbReference type="InterPro" id="IPR011344">
    <property type="entry name" value="ssDNA-bd"/>
</dbReference>
<reference evidence="3 4" key="1">
    <citation type="submission" date="2015-02" db="EMBL/GenBank/DDBJ databases">
        <title>Improved understanding of the partial-nitritation anammox process through 23 genomes representing the majority of the microbial community.</title>
        <authorList>
            <person name="Speth D.R."/>
            <person name="In T Zandt M."/>
            <person name="Guerrero Cruz S."/>
            <person name="Jetten M.S."/>
            <person name="Dutilh B.E."/>
        </authorList>
    </citation>
    <scope>NUCLEOTIDE SEQUENCE [LARGE SCALE GENOMIC DNA]</scope>
    <source>
        <strain evidence="3">OLB21</strain>
    </source>
</reference>
<name>A0A136KH38_9BACT</name>
<dbReference type="Proteomes" id="UP000070449">
    <property type="component" value="Unassembled WGS sequence"/>
</dbReference>
<accession>A0A136KH38</accession>
<protein>
    <recommendedName>
        <fullName evidence="2">Single-stranded DNA-binding protein</fullName>
    </recommendedName>
</protein>
<dbReference type="PROSITE" id="PS50935">
    <property type="entry name" value="SSB"/>
    <property type="match status" value="1"/>
</dbReference>
<gene>
    <name evidence="3" type="primary">ssb_3</name>
    <name evidence="3" type="ORF">UZ20_WS6002000729</name>
</gene>
<evidence type="ECO:0000256" key="2">
    <source>
        <dbReference type="PIRNR" id="PIRNR002070"/>
    </source>
</evidence>
<proteinExistence type="predicted"/>
<comment type="caution">
    <text evidence="3">The sequence shown here is derived from an EMBL/GenBank/DDBJ whole genome shotgun (WGS) entry which is preliminary data.</text>
</comment>
<dbReference type="PIRSF" id="PIRSF002070">
    <property type="entry name" value="SSB"/>
    <property type="match status" value="1"/>
</dbReference>
<dbReference type="STRING" id="1617427.UZ20_WS6002000729"/>
<evidence type="ECO:0000313" key="3">
    <source>
        <dbReference type="EMBL" id="KXK08724.1"/>
    </source>
</evidence>
<evidence type="ECO:0000256" key="1">
    <source>
        <dbReference type="ARBA" id="ARBA00023125"/>
    </source>
</evidence>
<dbReference type="Gene3D" id="2.40.50.140">
    <property type="entry name" value="Nucleic acid-binding proteins"/>
    <property type="match status" value="1"/>
</dbReference>
<dbReference type="GO" id="GO:0006260">
    <property type="term" value="P:DNA replication"/>
    <property type="evidence" value="ECO:0007669"/>
    <property type="project" value="InterPro"/>
</dbReference>